<keyword evidence="5" id="KW-1185">Reference proteome</keyword>
<dbReference type="Proteomes" id="UP001501710">
    <property type="component" value="Unassembled WGS sequence"/>
</dbReference>
<dbReference type="SUPFAM" id="SSF53474">
    <property type="entry name" value="alpha/beta-Hydrolases"/>
    <property type="match status" value="1"/>
</dbReference>
<dbReference type="PANTHER" id="PTHR48081:SF8">
    <property type="entry name" value="ALPHA_BETA HYDROLASE FOLD-3 DOMAIN-CONTAINING PROTEIN-RELATED"/>
    <property type="match status" value="1"/>
</dbReference>
<reference evidence="5" key="1">
    <citation type="journal article" date="2019" name="Int. J. Syst. Evol. Microbiol.">
        <title>The Global Catalogue of Microorganisms (GCM) 10K type strain sequencing project: providing services to taxonomists for standard genome sequencing and annotation.</title>
        <authorList>
            <consortium name="The Broad Institute Genomics Platform"/>
            <consortium name="The Broad Institute Genome Sequencing Center for Infectious Disease"/>
            <person name="Wu L."/>
            <person name="Ma J."/>
        </authorList>
    </citation>
    <scope>NUCLEOTIDE SEQUENCE [LARGE SCALE GENOMIC DNA]</scope>
    <source>
        <strain evidence="5">JCM 17440</strain>
    </source>
</reference>
<protein>
    <submittedName>
        <fullName evidence="4">Alpha/beta hydrolase</fullName>
    </submittedName>
</protein>
<gene>
    <name evidence="4" type="ORF">GCM10022254_07780</name>
</gene>
<feature type="domain" description="Alpha/beta hydrolase fold-3" evidence="3">
    <location>
        <begin position="78"/>
        <end position="301"/>
    </location>
</feature>
<dbReference type="EMBL" id="BAABAS010000004">
    <property type="protein sequence ID" value="GAA4225585.1"/>
    <property type="molecule type" value="Genomic_DNA"/>
</dbReference>
<organism evidence="4 5">
    <name type="scientific">Actinomadura meridiana</name>
    <dbReference type="NCBI Taxonomy" id="559626"/>
    <lineage>
        <taxon>Bacteria</taxon>
        <taxon>Bacillati</taxon>
        <taxon>Actinomycetota</taxon>
        <taxon>Actinomycetes</taxon>
        <taxon>Streptosporangiales</taxon>
        <taxon>Thermomonosporaceae</taxon>
        <taxon>Actinomadura</taxon>
    </lineage>
</organism>
<dbReference type="InterPro" id="IPR050300">
    <property type="entry name" value="GDXG_lipolytic_enzyme"/>
</dbReference>
<dbReference type="RefSeq" id="WP_344889719.1">
    <property type="nucleotide sequence ID" value="NZ_BAABAS010000004.1"/>
</dbReference>
<dbReference type="Gene3D" id="3.40.50.1820">
    <property type="entry name" value="alpha/beta hydrolase"/>
    <property type="match status" value="1"/>
</dbReference>
<feature type="region of interest" description="Disordered" evidence="2">
    <location>
        <begin position="1"/>
        <end position="24"/>
    </location>
</feature>
<evidence type="ECO:0000259" key="3">
    <source>
        <dbReference type="Pfam" id="PF07859"/>
    </source>
</evidence>
<dbReference type="Pfam" id="PF07859">
    <property type="entry name" value="Abhydrolase_3"/>
    <property type="match status" value="1"/>
</dbReference>
<dbReference type="GO" id="GO:0016787">
    <property type="term" value="F:hydrolase activity"/>
    <property type="evidence" value="ECO:0007669"/>
    <property type="project" value="UniProtKB-KW"/>
</dbReference>
<name>A0ABP8BTH9_9ACTN</name>
<dbReference type="InterPro" id="IPR029058">
    <property type="entry name" value="AB_hydrolase_fold"/>
</dbReference>
<dbReference type="InterPro" id="IPR013094">
    <property type="entry name" value="AB_hydrolase_3"/>
</dbReference>
<evidence type="ECO:0000313" key="5">
    <source>
        <dbReference type="Proteomes" id="UP001501710"/>
    </source>
</evidence>
<keyword evidence="1 4" id="KW-0378">Hydrolase</keyword>
<evidence type="ECO:0000256" key="2">
    <source>
        <dbReference type="SAM" id="MobiDB-lite"/>
    </source>
</evidence>
<evidence type="ECO:0000313" key="4">
    <source>
        <dbReference type="EMBL" id="GAA4225585.1"/>
    </source>
</evidence>
<comment type="caution">
    <text evidence="4">The sequence shown here is derived from an EMBL/GenBank/DDBJ whole genome shotgun (WGS) entry which is preliminary data.</text>
</comment>
<accession>A0ABP8BTH9</accession>
<feature type="compositionally biased region" description="Basic and acidic residues" evidence="2">
    <location>
        <begin position="1"/>
        <end position="16"/>
    </location>
</feature>
<dbReference type="PANTHER" id="PTHR48081">
    <property type="entry name" value="AB HYDROLASE SUPERFAMILY PROTEIN C4A8.06C"/>
    <property type="match status" value="1"/>
</dbReference>
<evidence type="ECO:0000256" key="1">
    <source>
        <dbReference type="ARBA" id="ARBA00022801"/>
    </source>
</evidence>
<proteinExistence type="predicted"/>
<sequence>MPLDPEAQRIIDRTPAEDPNASGPLDVVAMREGFQQMWKMPDPLPEVGSVVNTTIPGPGGDLPVRIYTPEGEGPFPAFVWFHGGGWTIGGLDENEFSCRAVCAAADTIVMSVDYRLAPENPFPAAADDAYAAVAWVAEHGAEIGADPAPSPGGVGGRPPTGKLPRIATGGESAGGNLAAVAALKARDLGGPEIALQVLVSPVLGHPDDGRASYSEFSEGYFLSKSSMDWFFVTYPTGPDDLDNPYLLPLRSKDLTGVAPALILGAEYDVLRDEGEEYGARLAEAGVRTEVVRCDGLIHAFFGPLATELSAAEKARDRAAAALRAAFGTDGR</sequence>